<evidence type="ECO:0000256" key="2">
    <source>
        <dbReference type="ARBA" id="ARBA00006434"/>
    </source>
</evidence>
<keyword evidence="4" id="KW-1003">Cell membrane</keyword>
<feature type="transmembrane region" description="Helical" evidence="12">
    <location>
        <begin position="6"/>
        <end position="25"/>
    </location>
</feature>
<comment type="similarity">
    <text evidence="2 11">Belongs to the sodium:solute symporter (SSF) (TC 2.A.21) family.</text>
</comment>
<dbReference type="PATRIC" id="fig|1605367.3.peg.2062"/>
<feature type="transmembrane region" description="Helical" evidence="12">
    <location>
        <begin position="429"/>
        <end position="447"/>
    </location>
</feature>
<reference evidence="13 14" key="1">
    <citation type="submission" date="2015-07" db="EMBL/GenBank/DDBJ databases">
        <title>The draft genome sequence of Leadbetterella sp. JN14-9.</title>
        <authorList>
            <person name="Liu Y."/>
            <person name="Du J."/>
            <person name="Shao Z."/>
        </authorList>
    </citation>
    <scope>NUCLEOTIDE SEQUENCE [LARGE SCALE GENOMIC DNA]</scope>
    <source>
        <strain evidence="13 14">JN14-9</strain>
    </source>
</reference>
<evidence type="ECO:0000256" key="11">
    <source>
        <dbReference type="RuleBase" id="RU362091"/>
    </source>
</evidence>
<evidence type="ECO:0000256" key="5">
    <source>
        <dbReference type="ARBA" id="ARBA00022692"/>
    </source>
</evidence>
<feature type="transmembrane region" description="Helical" evidence="12">
    <location>
        <begin position="229"/>
        <end position="248"/>
    </location>
</feature>
<dbReference type="Proteomes" id="UP000050454">
    <property type="component" value="Unassembled WGS sequence"/>
</dbReference>
<feature type="transmembrane region" description="Helical" evidence="12">
    <location>
        <begin position="269"/>
        <end position="294"/>
    </location>
</feature>
<evidence type="ECO:0000313" key="14">
    <source>
        <dbReference type="Proteomes" id="UP000050454"/>
    </source>
</evidence>
<feature type="transmembrane region" description="Helical" evidence="12">
    <location>
        <begin position="326"/>
        <end position="351"/>
    </location>
</feature>
<accession>A0A0N8HAB2</accession>
<keyword evidence="7" id="KW-0915">Sodium</keyword>
<keyword evidence="5 12" id="KW-0812">Transmembrane</keyword>
<keyword evidence="8" id="KW-0406">Ion transport</keyword>
<dbReference type="PANTHER" id="PTHR42985:SF32">
    <property type="entry name" value="SODIUM IODIDE SYMPORTER"/>
    <property type="match status" value="1"/>
</dbReference>
<evidence type="ECO:0000313" key="13">
    <source>
        <dbReference type="EMBL" id="KPM49684.1"/>
    </source>
</evidence>
<feature type="transmembrane region" description="Helical" evidence="12">
    <location>
        <begin position="180"/>
        <end position="200"/>
    </location>
</feature>
<keyword evidence="3" id="KW-0813">Transport</keyword>
<proteinExistence type="inferred from homology"/>
<evidence type="ECO:0000256" key="12">
    <source>
        <dbReference type="SAM" id="Phobius"/>
    </source>
</evidence>
<dbReference type="Gene3D" id="1.20.1730.10">
    <property type="entry name" value="Sodium/glucose cotransporter"/>
    <property type="match status" value="1"/>
</dbReference>
<evidence type="ECO:0000256" key="3">
    <source>
        <dbReference type="ARBA" id="ARBA00022448"/>
    </source>
</evidence>
<sequence>MADQLDFAVILIYLLAVLAFGYSFYSKNKTAGSFTRGDGQFPAWALGMSVFATYVSSISFLALPGNAFAGDWSSFVFSLSIPLAAVIAVRFFVPFYRKINRESAYTFLEERFGRWARTYAAFCYLLTQLARMGAILYLLSLPVHSLTGWSVSAIIVITGLMVMVYASIGGIKAVVYTDAIQGFILISGALLCFVLLLSQIEDGFSGFLSMGLDSGKMSLGQFQFSFSDSSFWLILLYGFFINLQNFGADQSYIQRYIGAKTDEGARLSVWMGALLYIPVSLLFFMIGTALWIYYQQNSALLPTDLQADQILPFYIVNELPSGIKGLLIAAILSAGMSTVSTSVNSSATVLLEDFYIRSREVSDQNALRFLRLSSGIMALLSIVVGLMFMGVNSALDIWWALASIFSGGILGLILLGLFSGKTSNKAAKLAVAGGLIFIIYSSLNSLFPDLKVTFGLHPNFVIIISTLLILGVGLLLSKTNPKR</sequence>
<feature type="transmembrane region" description="Helical" evidence="12">
    <location>
        <begin position="397"/>
        <end position="417"/>
    </location>
</feature>
<evidence type="ECO:0000256" key="6">
    <source>
        <dbReference type="ARBA" id="ARBA00022989"/>
    </source>
</evidence>
<dbReference type="RefSeq" id="WP_055143986.1">
    <property type="nucleotide sequence ID" value="NZ_JXSZ01000005.1"/>
</dbReference>
<keyword evidence="9 12" id="KW-0472">Membrane</keyword>
<feature type="transmembrane region" description="Helical" evidence="12">
    <location>
        <begin position="146"/>
        <end position="168"/>
    </location>
</feature>
<dbReference type="OrthoDB" id="9803597at2"/>
<name>A0A0N8HAB2_9BACT</name>
<protein>
    <submittedName>
        <fullName evidence="13">Sodium:solute symporter</fullName>
    </submittedName>
</protein>
<gene>
    <name evidence="13" type="ORF">AFM12_03585</name>
</gene>
<dbReference type="InterPro" id="IPR038377">
    <property type="entry name" value="Na/Glc_symporter_sf"/>
</dbReference>
<dbReference type="GO" id="GO:0005886">
    <property type="term" value="C:plasma membrane"/>
    <property type="evidence" value="ECO:0007669"/>
    <property type="project" value="UniProtKB-SubCell"/>
</dbReference>
<dbReference type="EMBL" id="LGTQ01000005">
    <property type="protein sequence ID" value="KPM49684.1"/>
    <property type="molecule type" value="Genomic_DNA"/>
</dbReference>
<dbReference type="InterPro" id="IPR051163">
    <property type="entry name" value="Sodium:Solute_Symporter_SSF"/>
</dbReference>
<keyword evidence="10" id="KW-0739">Sodium transport</keyword>
<evidence type="ECO:0000256" key="7">
    <source>
        <dbReference type="ARBA" id="ARBA00023053"/>
    </source>
</evidence>
<feature type="transmembrane region" description="Helical" evidence="12">
    <location>
        <begin position="41"/>
        <end position="63"/>
    </location>
</feature>
<dbReference type="NCBIfam" id="TIGR00813">
    <property type="entry name" value="sss"/>
    <property type="match status" value="1"/>
</dbReference>
<dbReference type="GO" id="GO:0015293">
    <property type="term" value="F:symporter activity"/>
    <property type="evidence" value="ECO:0007669"/>
    <property type="project" value="TreeGrafter"/>
</dbReference>
<evidence type="ECO:0000256" key="4">
    <source>
        <dbReference type="ARBA" id="ARBA00022475"/>
    </source>
</evidence>
<feature type="transmembrane region" description="Helical" evidence="12">
    <location>
        <begin position="372"/>
        <end position="391"/>
    </location>
</feature>
<dbReference type="AlphaFoldDB" id="A0A0N8HAB2"/>
<evidence type="ECO:0000256" key="9">
    <source>
        <dbReference type="ARBA" id="ARBA00023136"/>
    </source>
</evidence>
<evidence type="ECO:0000256" key="8">
    <source>
        <dbReference type="ARBA" id="ARBA00023065"/>
    </source>
</evidence>
<feature type="transmembrane region" description="Helical" evidence="12">
    <location>
        <begin position="118"/>
        <end position="140"/>
    </location>
</feature>
<keyword evidence="14" id="KW-1185">Reference proteome</keyword>
<comment type="subcellular location">
    <subcellularLocation>
        <location evidence="1">Cell membrane</location>
        <topology evidence="1">Multi-pass membrane protein</topology>
    </subcellularLocation>
</comment>
<organism evidence="13 14">
    <name type="scientific">Jiulongibacter sediminis</name>
    <dbReference type="NCBI Taxonomy" id="1605367"/>
    <lineage>
        <taxon>Bacteria</taxon>
        <taxon>Pseudomonadati</taxon>
        <taxon>Bacteroidota</taxon>
        <taxon>Cytophagia</taxon>
        <taxon>Cytophagales</taxon>
        <taxon>Leadbetterellaceae</taxon>
        <taxon>Jiulongibacter</taxon>
    </lineage>
</organism>
<comment type="caution">
    <text evidence="13">The sequence shown here is derived from an EMBL/GenBank/DDBJ whole genome shotgun (WGS) entry which is preliminary data.</text>
</comment>
<keyword evidence="6 12" id="KW-1133">Transmembrane helix</keyword>
<dbReference type="STRING" id="1605367.AFM12_03585"/>
<dbReference type="CDD" id="cd11495">
    <property type="entry name" value="SLC5sbd_NIS-like_u3"/>
    <property type="match status" value="1"/>
</dbReference>
<feature type="transmembrane region" description="Helical" evidence="12">
    <location>
        <begin position="75"/>
        <end position="97"/>
    </location>
</feature>
<feature type="transmembrane region" description="Helical" evidence="12">
    <location>
        <begin position="459"/>
        <end position="477"/>
    </location>
</feature>
<evidence type="ECO:0000256" key="1">
    <source>
        <dbReference type="ARBA" id="ARBA00004651"/>
    </source>
</evidence>
<dbReference type="GO" id="GO:0006814">
    <property type="term" value="P:sodium ion transport"/>
    <property type="evidence" value="ECO:0007669"/>
    <property type="project" value="UniProtKB-KW"/>
</dbReference>
<dbReference type="InterPro" id="IPR001734">
    <property type="entry name" value="Na/solute_symporter"/>
</dbReference>
<dbReference type="PANTHER" id="PTHR42985">
    <property type="entry name" value="SODIUM-COUPLED MONOCARBOXYLATE TRANSPORTER"/>
    <property type="match status" value="1"/>
</dbReference>
<evidence type="ECO:0000256" key="10">
    <source>
        <dbReference type="ARBA" id="ARBA00023201"/>
    </source>
</evidence>
<dbReference type="PROSITE" id="PS50283">
    <property type="entry name" value="NA_SOLUT_SYMP_3"/>
    <property type="match status" value="1"/>
</dbReference>
<dbReference type="Pfam" id="PF00474">
    <property type="entry name" value="SSF"/>
    <property type="match status" value="1"/>
</dbReference>